<sequence length="170" mass="19283">MKSGFEICCKGMKSVTGSEDDKAVLDCMGFLRWFLGMKNFRGSSSCFRLVGRADSMHSYNYLGLLKAVMRFSMKALRAADAKEVASSVATYTSKKKKVYVEKIEDCTSLDAYDMLLMRMRILIPCKRCFDAKFVCSYFFYFGISDSDKVVMYGCGNFLQCLLQVQEIDGE</sequence>
<dbReference type="InParanoid" id="A0A061E8K3"/>
<organism evidence="1 2">
    <name type="scientific">Theobroma cacao</name>
    <name type="common">Cacao</name>
    <name type="synonym">Cocoa</name>
    <dbReference type="NCBI Taxonomy" id="3641"/>
    <lineage>
        <taxon>Eukaryota</taxon>
        <taxon>Viridiplantae</taxon>
        <taxon>Streptophyta</taxon>
        <taxon>Embryophyta</taxon>
        <taxon>Tracheophyta</taxon>
        <taxon>Spermatophyta</taxon>
        <taxon>Magnoliopsida</taxon>
        <taxon>eudicotyledons</taxon>
        <taxon>Gunneridae</taxon>
        <taxon>Pentapetalae</taxon>
        <taxon>rosids</taxon>
        <taxon>malvids</taxon>
        <taxon>Malvales</taxon>
        <taxon>Malvaceae</taxon>
        <taxon>Byttnerioideae</taxon>
        <taxon>Theobroma</taxon>
    </lineage>
</organism>
<dbReference type="EMBL" id="CM001880">
    <property type="protein sequence ID" value="EOY01286.1"/>
    <property type="molecule type" value="Genomic_DNA"/>
</dbReference>
<accession>A0A061E8K3</accession>
<keyword evidence="2" id="KW-1185">Reference proteome</keyword>
<evidence type="ECO:0000313" key="2">
    <source>
        <dbReference type="Proteomes" id="UP000026915"/>
    </source>
</evidence>
<dbReference type="Gramene" id="EOY01286">
    <property type="protein sequence ID" value="EOY01286"/>
    <property type="gene ID" value="TCM_011223"/>
</dbReference>
<dbReference type="AlphaFoldDB" id="A0A061E8K3"/>
<protein>
    <submittedName>
        <fullName evidence="1">Uncharacterized protein</fullName>
    </submittedName>
</protein>
<proteinExistence type="predicted"/>
<evidence type="ECO:0000313" key="1">
    <source>
        <dbReference type="EMBL" id="EOY01286.1"/>
    </source>
</evidence>
<dbReference type="Proteomes" id="UP000026915">
    <property type="component" value="Chromosome 2"/>
</dbReference>
<name>A0A061E8K3_THECC</name>
<reference evidence="1 2" key="1">
    <citation type="journal article" date="2013" name="Genome Biol.">
        <title>The genome sequence of the most widely cultivated cacao type and its use to identify candidate genes regulating pod color.</title>
        <authorList>
            <person name="Motamayor J.C."/>
            <person name="Mockaitis K."/>
            <person name="Schmutz J."/>
            <person name="Haiminen N."/>
            <person name="Iii D.L."/>
            <person name="Cornejo O."/>
            <person name="Findley S.D."/>
            <person name="Zheng P."/>
            <person name="Utro F."/>
            <person name="Royaert S."/>
            <person name="Saski C."/>
            <person name="Jenkins J."/>
            <person name="Podicheti R."/>
            <person name="Zhao M."/>
            <person name="Scheffler B.E."/>
            <person name="Stack J.C."/>
            <person name="Feltus F.A."/>
            <person name="Mustiga G.M."/>
            <person name="Amores F."/>
            <person name="Phillips W."/>
            <person name="Marelli J.P."/>
            <person name="May G.D."/>
            <person name="Shapiro H."/>
            <person name="Ma J."/>
            <person name="Bustamante C.D."/>
            <person name="Schnell R.J."/>
            <person name="Main D."/>
            <person name="Gilbert D."/>
            <person name="Parida L."/>
            <person name="Kuhn D.N."/>
        </authorList>
    </citation>
    <scope>NUCLEOTIDE SEQUENCE [LARGE SCALE GENOMIC DNA]</scope>
    <source>
        <strain evidence="2">cv. Matina 1-6</strain>
    </source>
</reference>
<gene>
    <name evidence="1" type="ORF">TCM_011223</name>
</gene>
<dbReference type="HOGENOM" id="CLU_1573450_0_0_1"/>